<dbReference type="PROSITE" id="PS00760">
    <property type="entry name" value="SPASE_I_2"/>
    <property type="match status" value="1"/>
</dbReference>
<dbReference type="GO" id="GO:0004252">
    <property type="term" value="F:serine-type endopeptidase activity"/>
    <property type="evidence" value="ECO:0007669"/>
    <property type="project" value="InterPro"/>
</dbReference>
<dbReference type="Pfam" id="PF10502">
    <property type="entry name" value="Peptidase_S26"/>
    <property type="match status" value="1"/>
</dbReference>
<accession>A0A1E8FH73</accession>
<dbReference type="InterPro" id="IPR036286">
    <property type="entry name" value="LexA/Signal_pep-like_sf"/>
</dbReference>
<keyword evidence="10" id="KW-1185">Reference proteome</keyword>
<evidence type="ECO:0000256" key="2">
    <source>
        <dbReference type="ARBA" id="ARBA00009370"/>
    </source>
</evidence>
<protein>
    <recommendedName>
        <fullName evidence="4 7">Signal peptidase I</fullName>
        <ecNumber evidence="3 7">3.4.21.89</ecNumber>
    </recommendedName>
</protein>
<dbReference type="AlphaFoldDB" id="A0A1E8FH73"/>
<comment type="similarity">
    <text evidence="2 7">Belongs to the peptidase S26 family.</text>
</comment>
<evidence type="ECO:0000313" key="10">
    <source>
        <dbReference type="Proteomes" id="UP000176037"/>
    </source>
</evidence>
<dbReference type="InterPro" id="IPR000223">
    <property type="entry name" value="Pept_S26A_signal_pept_1"/>
</dbReference>
<dbReference type="InterPro" id="IPR019757">
    <property type="entry name" value="Pept_S26A_signal_pept_1_Lys-AS"/>
</dbReference>
<dbReference type="Gene3D" id="2.10.109.10">
    <property type="entry name" value="Umud Fragment, subunit A"/>
    <property type="match status" value="1"/>
</dbReference>
<feature type="transmembrane region" description="Helical" evidence="7">
    <location>
        <begin position="7"/>
        <end position="25"/>
    </location>
</feature>
<feature type="domain" description="Peptidase S26" evidence="8">
    <location>
        <begin position="100"/>
        <end position="284"/>
    </location>
</feature>
<dbReference type="PANTHER" id="PTHR43390">
    <property type="entry name" value="SIGNAL PEPTIDASE I"/>
    <property type="match status" value="1"/>
</dbReference>
<comment type="catalytic activity">
    <reaction evidence="1 7">
        <text>Cleavage of hydrophobic, N-terminal signal or leader sequences from secreted and periplasmic proteins.</text>
        <dbReference type="EC" id="3.4.21.89"/>
    </reaction>
</comment>
<dbReference type="PANTHER" id="PTHR43390:SF1">
    <property type="entry name" value="CHLOROPLAST PROCESSING PEPTIDASE"/>
    <property type="match status" value="1"/>
</dbReference>
<organism evidence="9 10">
    <name type="scientific">Alteromonas lipolytica</name>
    <dbReference type="NCBI Taxonomy" id="1856405"/>
    <lineage>
        <taxon>Bacteria</taxon>
        <taxon>Pseudomonadati</taxon>
        <taxon>Pseudomonadota</taxon>
        <taxon>Gammaproteobacteria</taxon>
        <taxon>Alteromonadales</taxon>
        <taxon>Alteromonadaceae</taxon>
        <taxon>Alteromonas/Salinimonas group</taxon>
        <taxon>Alteromonas</taxon>
    </lineage>
</organism>
<sequence>MEWKPKGWITLLLGILLPPFAFLYVNQGTLFWRYFLLSLVVAVLDYVLHKSIPPSHWLNYVYLNWLFTLVCAVHAYLLCRAYSTQKVRRWYAKWWAIPAIFTIFYSLVFLFRAFCYEPFSIPATSMNPTLKVGEYIIVKKWGFGDYGSYGVTLNNTQVKDESMLQRGEIYVFYPPDSETPYVKRLIGLPGDTIVIEGDVITVNGKVLRTEFLRVDDDNKIYREFLGDKNYLIQRNPNRPVGVFQTVEVPAHHYFFLGDNRDNSRDSRFWGTVSTADFVGEVAMVLAL</sequence>
<feature type="active site" evidence="6">
    <location>
        <position position="183"/>
    </location>
</feature>
<keyword evidence="7" id="KW-0645">Protease</keyword>
<dbReference type="EMBL" id="MJIC01000010">
    <property type="protein sequence ID" value="OFI35292.1"/>
    <property type="molecule type" value="Genomic_DNA"/>
</dbReference>
<keyword evidence="7" id="KW-1133">Transmembrane helix</keyword>
<dbReference type="CDD" id="cd06530">
    <property type="entry name" value="S26_SPase_I"/>
    <property type="match status" value="1"/>
</dbReference>
<evidence type="ECO:0000256" key="1">
    <source>
        <dbReference type="ARBA" id="ARBA00000677"/>
    </source>
</evidence>
<dbReference type="InterPro" id="IPR019758">
    <property type="entry name" value="Pept_S26A_signal_pept_1_CS"/>
</dbReference>
<dbReference type="PRINTS" id="PR00727">
    <property type="entry name" value="LEADERPTASE"/>
</dbReference>
<keyword evidence="5 7" id="KW-0378">Hydrolase</keyword>
<dbReference type="PROSITE" id="PS00761">
    <property type="entry name" value="SPASE_I_3"/>
    <property type="match status" value="1"/>
</dbReference>
<evidence type="ECO:0000256" key="6">
    <source>
        <dbReference type="PIRSR" id="PIRSR600223-1"/>
    </source>
</evidence>
<gene>
    <name evidence="9" type="ORF">BFC17_17325</name>
</gene>
<evidence type="ECO:0000256" key="7">
    <source>
        <dbReference type="RuleBase" id="RU362042"/>
    </source>
</evidence>
<evidence type="ECO:0000256" key="4">
    <source>
        <dbReference type="ARBA" id="ARBA00019232"/>
    </source>
</evidence>
<feature type="transmembrane region" description="Helical" evidence="7">
    <location>
        <begin position="95"/>
        <end position="115"/>
    </location>
</feature>
<feature type="active site" evidence="6">
    <location>
        <position position="125"/>
    </location>
</feature>
<dbReference type="GO" id="GO:0006465">
    <property type="term" value="P:signal peptide processing"/>
    <property type="evidence" value="ECO:0007669"/>
    <property type="project" value="InterPro"/>
</dbReference>
<evidence type="ECO:0000259" key="8">
    <source>
        <dbReference type="Pfam" id="PF10502"/>
    </source>
</evidence>
<proteinExistence type="inferred from homology"/>
<dbReference type="GO" id="GO:0016020">
    <property type="term" value="C:membrane"/>
    <property type="evidence" value="ECO:0007669"/>
    <property type="project" value="UniProtKB-SubCell"/>
</dbReference>
<dbReference type="InterPro" id="IPR019533">
    <property type="entry name" value="Peptidase_S26"/>
</dbReference>
<dbReference type="STRING" id="1856405.BFC17_17325"/>
<comment type="subcellular location">
    <subcellularLocation>
        <location evidence="7">Membrane</location>
        <topology evidence="7">Multi-pass membrane protein</topology>
    </subcellularLocation>
</comment>
<dbReference type="SUPFAM" id="SSF51306">
    <property type="entry name" value="LexA/Signal peptidase"/>
    <property type="match status" value="1"/>
</dbReference>
<dbReference type="EC" id="3.4.21.89" evidence="3 7"/>
<evidence type="ECO:0000256" key="5">
    <source>
        <dbReference type="ARBA" id="ARBA00022801"/>
    </source>
</evidence>
<keyword evidence="7" id="KW-0472">Membrane</keyword>
<dbReference type="GO" id="GO:0009003">
    <property type="term" value="F:signal peptidase activity"/>
    <property type="evidence" value="ECO:0007669"/>
    <property type="project" value="UniProtKB-EC"/>
</dbReference>
<evidence type="ECO:0000256" key="3">
    <source>
        <dbReference type="ARBA" id="ARBA00013208"/>
    </source>
</evidence>
<dbReference type="NCBIfam" id="TIGR02227">
    <property type="entry name" value="sigpep_I_bact"/>
    <property type="match status" value="1"/>
</dbReference>
<evidence type="ECO:0000313" key="9">
    <source>
        <dbReference type="EMBL" id="OFI35292.1"/>
    </source>
</evidence>
<dbReference type="Proteomes" id="UP000176037">
    <property type="component" value="Unassembled WGS sequence"/>
</dbReference>
<comment type="caution">
    <text evidence="9">The sequence shown here is derived from an EMBL/GenBank/DDBJ whole genome shotgun (WGS) entry which is preliminary data.</text>
</comment>
<reference evidence="9 10" key="1">
    <citation type="submission" date="2016-09" db="EMBL/GenBank/DDBJ databases">
        <title>Alteromonas lipolytica, a new species isolated from sea water.</title>
        <authorList>
            <person name="Wu Y.-H."/>
            <person name="Cheng H."/>
            <person name="Xu X.-W."/>
        </authorList>
    </citation>
    <scope>NUCLEOTIDE SEQUENCE [LARGE SCALE GENOMIC DNA]</scope>
    <source>
        <strain evidence="9 10">JW12</strain>
    </source>
</reference>
<feature type="transmembrane region" description="Helical" evidence="7">
    <location>
        <begin position="60"/>
        <end position="83"/>
    </location>
</feature>
<keyword evidence="7" id="KW-0812">Transmembrane</keyword>
<name>A0A1E8FH73_9ALTE</name>